<organism evidence="7 8">
    <name type="scientific">Pontivivens marinum</name>
    <dbReference type="NCBI Taxonomy" id="1690039"/>
    <lineage>
        <taxon>Bacteria</taxon>
        <taxon>Pseudomonadati</taxon>
        <taxon>Pseudomonadota</taxon>
        <taxon>Alphaproteobacteria</taxon>
        <taxon>Rhodobacterales</taxon>
        <taxon>Paracoccaceae</taxon>
        <taxon>Pontivivens</taxon>
    </lineage>
</organism>
<dbReference type="EMBL" id="OCTN01000001">
    <property type="protein sequence ID" value="SOH93263.1"/>
    <property type="molecule type" value="Genomic_DNA"/>
</dbReference>
<dbReference type="PANTHER" id="PTHR31760:SF0">
    <property type="entry name" value="S-ADENOSYL-L-METHIONINE-DEPENDENT METHYLTRANSFERASES SUPERFAMILY PROTEIN"/>
    <property type="match status" value="1"/>
</dbReference>
<evidence type="ECO:0000256" key="3">
    <source>
        <dbReference type="ARBA" id="ARBA00022603"/>
    </source>
</evidence>
<keyword evidence="3 6" id="KW-0489">Methyltransferase</keyword>
<feature type="binding site" evidence="6">
    <location>
        <position position="70"/>
    </location>
    <ligand>
        <name>S-adenosyl-L-methionine</name>
        <dbReference type="ChEBI" id="CHEBI:59789"/>
    </ligand>
</feature>
<comment type="catalytic activity">
    <reaction evidence="6">
        <text>guanosine(527) in 16S rRNA + S-adenosyl-L-methionine = N(7)-methylguanosine(527) in 16S rRNA + S-adenosyl-L-homocysteine</text>
        <dbReference type="Rhea" id="RHEA:42732"/>
        <dbReference type="Rhea" id="RHEA-COMP:10209"/>
        <dbReference type="Rhea" id="RHEA-COMP:10210"/>
        <dbReference type="ChEBI" id="CHEBI:57856"/>
        <dbReference type="ChEBI" id="CHEBI:59789"/>
        <dbReference type="ChEBI" id="CHEBI:74269"/>
        <dbReference type="ChEBI" id="CHEBI:74480"/>
        <dbReference type="EC" id="2.1.1.170"/>
    </reaction>
</comment>
<dbReference type="InterPro" id="IPR029063">
    <property type="entry name" value="SAM-dependent_MTases_sf"/>
</dbReference>
<dbReference type="OrthoDB" id="9808773at2"/>
<evidence type="ECO:0000256" key="1">
    <source>
        <dbReference type="ARBA" id="ARBA00022490"/>
    </source>
</evidence>
<dbReference type="Gene3D" id="3.40.50.150">
    <property type="entry name" value="Vaccinia Virus protein VP39"/>
    <property type="match status" value="1"/>
</dbReference>
<comment type="similarity">
    <text evidence="6">Belongs to the methyltransferase superfamily. RNA methyltransferase RsmG family.</text>
</comment>
<keyword evidence="5 6" id="KW-0949">S-adenosyl-L-methionine</keyword>
<dbReference type="PANTHER" id="PTHR31760">
    <property type="entry name" value="S-ADENOSYL-L-METHIONINE-DEPENDENT METHYLTRANSFERASES SUPERFAMILY PROTEIN"/>
    <property type="match status" value="1"/>
</dbReference>
<keyword evidence="2 6" id="KW-0698">rRNA processing</keyword>
<sequence length="201" mass="22563">MTDARSKIANHVSRETLERLETYVSLLNRWNPRINLVAPSTLKDVWSRHILDSVQVAELANEDAKWADIGSGGGFPGLVVACLNPKRDLTLIESDQRKCLFMQTVIRECGLSARVLNARIEQVEPLSVRVLSARALAPLAMLLEFAERHLSADGTALFLKGSNRQMEITDARKDWTFDLLEVQSLTNKDSAILQIRNLNRV</sequence>
<proteinExistence type="inferred from homology"/>
<keyword evidence="1 6" id="KW-0963">Cytoplasm</keyword>
<evidence type="ECO:0000256" key="4">
    <source>
        <dbReference type="ARBA" id="ARBA00022679"/>
    </source>
</evidence>
<feature type="binding site" evidence="6">
    <location>
        <position position="134"/>
    </location>
    <ligand>
        <name>S-adenosyl-L-methionine</name>
        <dbReference type="ChEBI" id="CHEBI:59789"/>
    </ligand>
</feature>
<keyword evidence="4 6" id="KW-0808">Transferase</keyword>
<comment type="function">
    <text evidence="6">Specifically methylates the N7 position of guanine in position 527 of 16S rRNA.</text>
</comment>
<evidence type="ECO:0000256" key="6">
    <source>
        <dbReference type="HAMAP-Rule" id="MF_00074"/>
    </source>
</evidence>
<dbReference type="AlphaFoldDB" id="A0A2C9CPW8"/>
<accession>A0A2C9CPW8</accession>
<dbReference type="Pfam" id="PF02527">
    <property type="entry name" value="GidB"/>
    <property type="match status" value="1"/>
</dbReference>
<dbReference type="GO" id="GO:0070043">
    <property type="term" value="F:rRNA (guanine-N7-)-methyltransferase activity"/>
    <property type="evidence" value="ECO:0007669"/>
    <property type="project" value="UniProtKB-UniRule"/>
</dbReference>
<name>A0A2C9CPW8_9RHOB</name>
<feature type="binding site" evidence="6">
    <location>
        <begin position="120"/>
        <end position="121"/>
    </location>
    <ligand>
        <name>S-adenosyl-L-methionine</name>
        <dbReference type="ChEBI" id="CHEBI:59789"/>
    </ligand>
</feature>
<dbReference type="NCBIfam" id="TIGR00138">
    <property type="entry name" value="rsmG_gidB"/>
    <property type="match status" value="1"/>
</dbReference>
<evidence type="ECO:0000256" key="2">
    <source>
        <dbReference type="ARBA" id="ARBA00022552"/>
    </source>
</evidence>
<dbReference type="InterPro" id="IPR003682">
    <property type="entry name" value="rRNA_ssu_MeTfrase_G"/>
</dbReference>
<comment type="caution">
    <text evidence="6">Lacks conserved residue(s) required for the propagation of feature annotation.</text>
</comment>
<comment type="subcellular location">
    <subcellularLocation>
        <location evidence="6">Cytoplasm</location>
    </subcellularLocation>
</comment>
<keyword evidence="8" id="KW-1185">Reference proteome</keyword>
<dbReference type="Proteomes" id="UP000220034">
    <property type="component" value="Unassembled WGS sequence"/>
</dbReference>
<reference evidence="8" key="1">
    <citation type="submission" date="2017-09" db="EMBL/GenBank/DDBJ databases">
        <authorList>
            <person name="Varghese N."/>
            <person name="Submissions S."/>
        </authorList>
    </citation>
    <scope>NUCLEOTIDE SEQUENCE [LARGE SCALE GENOMIC DNA]</scope>
    <source>
        <strain evidence="8">C7</strain>
    </source>
</reference>
<evidence type="ECO:0000313" key="7">
    <source>
        <dbReference type="EMBL" id="SOH93263.1"/>
    </source>
</evidence>
<protein>
    <recommendedName>
        <fullName evidence="6">Ribosomal RNA small subunit methyltransferase G</fullName>
        <ecNumber evidence="6">2.1.1.170</ecNumber>
    </recommendedName>
    <alternativeName>
        <fullName evidence="6">16S rRNA 7-methylguanosine methyltransferase</fullName>
        <shortName evidence="6">16S rRNA m7G methyltransferase</shortName>
    </alternativeName>
</protein>
<dbReference type="RefSeq" id="WP_097928781.1">
    <property type="nucleotide sequence ID" value="NZ_OCTN01000001.1"/>
</dbReference>
<dbReference type="HAMAP" id="MF_00074">
    <property type="entry name" value="16SrRNA_methyltr_G"/>
    <property type="match status" value="1"/>
</dbReference>
<dbReference type="GO" id="GO:0005829">
    <property type="term" value="C:cytosol"/>
    <property type="evidence" value="ECO:0007669"/>
    <property type="project" value="TreeGrafter"/>
</dbReference>
<evidence type="ECO:0000256" key="5">
    <source>
        <dbReference type="ARBA" id="ARBA00022691"/>
    </source>
</evidence>
<feature type="binding site" evidence="6">
    <location>
        <position position="75"/>
    </location>
    <ligand>
        <name>S-adenosyl-L-methionine</name>
        <dbReference type="ChEBI" id="CHEBI:59789"/>
    </ligand>
</feature>
<dbReference type="SUPFAM" id="SSF53335">
    <property type="entry name" value="S-adenosyl-L-methionine-dependent methyltransferases"/>
    <property type="match status" value="1"/>
</dbReference>
<dbReference type="EC" id="2.1.1.170" evidence="6"/>
<gene>
    <name evidence="6" type="primary">rsmG</name>
    <name evidence="7" type="ORF">SAMN06273572_1011119</name>
</gene>
<evidence type="ECO:0000313" key="8">
    <source>
        <dbReference type="Proteomes" id="UP000220034"/>
    </source>
</evidence>
<dbReference type="PIRSF" id="PIRSF003078">
    <property type="entry name" value="GidB"/>
    <property type="match status" value="1"/>
</dbReference>